<keyword evidence="1" id="KW-1133">Transmembrane helix</keyword>
<organism evidence="2 3">
    <name type="scientific">Peribacillus deserti</name>
    <dbReference type="NCBI Taxonomy" id="673318"/>
    <lineage>
        <taxon>Bacteria</taxon>
        <taxon>Bacillati</taxon>
        <taxon>Bacillota</taxon>
        <taxon>Bacilli</taxon>
        <taxon>Bacillales</taxon>
        <taxon>Bacillaceae</taxon>
        <taxon>Peribacillus</taxon>
    </lineage>
</organism>
<accession>A0ABS2QJR0</accession>
<evidence type="ECO:0000256" key="1">
    <source>
        <dbReference type="SAM" id="Phobius"/>
    </source>
</evidence>
<gene>
    <name evidence="2" type="ORF">JOC77_002848</name>
</gene>
<proteinExistence type="predicted"/>
<feature type="transmembrane region" description="Helical" evidence="1">
    <location>
        <begin position="12"/>
        <end position="34"/>
    </location>
</feature>
<name>A0ABS2QJR0_9BACI</name>
<keyword evidence="1" id="KW-0812">Transmembrane</keyword>
<protein>
    <submittedName>
        <fullName evidence="2">Uncharacterized protein</fullName>
    </submittedName>
</protein>
<comment type="caution">
    <text evidence="2">The sequence shown here is derived from an EMBL/GenBank/DDBJ whole genome shotgun (WGS) entry which is preliminary data.</text>
</comment>
<keyword evidence="1" id="KW-0472">Membrane</keyword>
<reference evidence="2 3" key="1">
    <citation type="submission" date="2021-01" db="EMBL/GenBank/DDBJ databases">
        <title>Genomic Encyclopedia of Type Strains, Phase IV (KMG-IV): sequencing the most valuable type-strain genomes for metagenomic binning, comparative biology and taxonomic classification.</title>
        <authorList>
            <person name="Goeker M."/>
        </authorList>
    </citation>
    <scope>NUCLEOTIDE SEQUENCE [LARGE SCALE GENOMIC DNA]</scope>
    <source>
        <strain evidence="2 3">DSM 105482</strain>
    </source>
</reference>
<dbReference type="EMBL" id="JAFBFI010000012">
    <property type="protein sequence ID" value="MBM7693408.1"/>
    <property type="molecule type" value="Genomic_DNA"/>
</dbReference>
<dbReference type="Proteomes" id="UP000823486">
    <property type="component" value="Unassembled WGS sequence"/>
</dbReference>
<evidence type="ECO:0000313" key="2">
    <source>
        <dbReference type="EMBL" id="MBM7693408.1"/>
    </source>
</evidence>
<evidence type="ECO:0000313" key="3">
    <source>
        <dbReference type="Proteomes" id="UP000823486"/>
    </source>
</evidence>
<keyword evidence="3" id="KW-1185">Reference proteome</keyword>
<sequence>MWESFVEIDYHLLRTALCLGLLLTVLLPAAFYYISYGYNRLKLKKDNEVYRNTSYTLEKRNQCKTNPITQFISLIRRKQPQNSDEPLSILLS</sequence>